<dbReference type="CAZy" id="GH62">
    <property type="family name" value="Glycoside Hydrolase Family 62"/>
</dbReference>
<evidence type="ECO:0000256" key="3">
    <source>
        <dbReference type="ARBA" id="ARBA00012670"/>
    </source>
</evidence>
<sequence>MQQRPPLAWFAWGFLLTLAPLLRADGLTGPFFWTSTAPLIAPVADATHPIVSMKDPTVVYHGGKWHVYATTADTSGNWSMTYLSFRTWAEASAARPYYLDQNPNLRGYHCAPQVFYFRPQQKWYLIYQSQHPTYSTADDLSKPETWTAPQSFFNGTPSTVVQGWIDYWIICDDTHAYLFFSDDYGRFYRSRTRVENFPRGFEDPVVVMQDANRFNLFEGGCVYRLKGLNQYLCLIECIGGPTGKRYFRAFTADRLDGTWTPLAQANSWDTPFAGPMNVTADDGRTLWSVDISHGELLRDSNDETMTLDPSRLYFLYQGRRELTPDPSYSQLPYQLALLQSDRATRAADSPPGAVLSVTAPQNTTAAIGGSATFSVTATGTGSLVYQWQRNGADLPGATGPSLALPNVQSANAGLYTVVVSNGVESLVSAPASLHVTLAGRVVGTAVEFRSDVHHPNGNIYDQMLLTGAAASVTADPGQIVRTSYIDTDDDIVQVEFSGAGTLSLTLDSASAPARPTKYNQAIDYVKGHAAIVVTGANETTHLSVFSVGRATAVDQSLFRDDVNYDGFADLAYVTIASANGRFGGLRAGNAGFRAAKGLTGIYAPGVQFDGPVYVHDITAFDSAAPVLQLGGASDVRITGGNLAQDNGRAVAVSGVDRLQFTAGSNSHGALLSQQPNRSRLERHGLDVTGLIATAAWDFAPQPMTPLSMDDITIYAMSQSVHNETDPQLLELRPDISFRTWMRWKRYGIDPPEYAFPYIADAHAAGIRVLGGTTATVVFREEFTAEEFEQIVTRDAEGNLVPHDNVEAGAHRASLANPAYRAYLEALCRHQIDGGVDGLFFDEVNHGYDGATYDNNEGFDDYHLADFNAYLLAKYPRGTDFAARFQMTADNLLRHDLPPGDLRRNFNYRRYLAQHGWSRTPLTSANPLAAEWGHPYDDQPEPGARTFVSTAEPYRYFGEMVRNLKTYAWEKYQRPLLVTANGILPKVDFQSVGLWNSNRFGDNGTEAEWVPVIDGHLNGRASLQSVFRRFRARSELLAPGAPVVVFLDWPTATLNRYTALPQSEREDFWRIYAAEAYANGIFFAFHLKTTTGEPTASAQGMMPFFKTYAAFYRAHADLYHHLTAWPSESQIVVAQAQIMTATWQQSEPRRLLVHLVNHDYDRGLKPRSNVTITLPLASPPRAVREASPDLSQDRALSYSHADGKLTVTLPQLTAYSVVIVDY</sequence>
<dbReference type="InterPro" id="IPR007110">
    <property type="entry name" value="Ig-like_dom"/>
</dbReference>
<reference evidence="9 10" key="1">
    <citation type="journal article" date="2011" name="J. Bacteriol.">
        <title>Genome sequence of the verrucomicrobium Opitutus terrae PB90-1, an abundant inhabitant of rice paddy soil ecosystems.</title>
        <authorList>
            <person name="van Passel M.W."/>
            <person name="Kant R."/>
            <person name="Palva A."/>
            <person name="Copeland A."/>
            <person name="Lucas S."/>
            <person name="Lapidus A."/>
            <person name="Glavina del Rio T."/>
            <person name="Pitluck S."/>
            <person name="Goltsman E."/>
            <person name="Clum A."/>
            <person name="Sun H."/>
            <person name="Schmutz J."/>
            <person name="Larimer F.W."/>
            <person name="Land M.L."/>
            <person name="Hauser L."/>
            <person name="Kyrpides N."/>
            <person name="Mikhailova N."/>
            <person name="Richardson P.P."/>
            <person name="Janssen P.H."/>
            <person name="de Vos W.M."/>
            <person name="Smidt H."/>
        </authorList>
    </citation>
    <scope>NUCLEOTIDE SEQUENCE [LARGE SCALE GENOMIC DNA]</scope>
    <source>
        <strain evidence="10">DSM 11246 / JCM 15787 / PB90-1</strain>
    </source>
</reference>
<keyword evidence="10" id="KW-1185">Reference proteome</keyword>
<comment type="catalytic activity">
    <reaction evidence="1">
        <text>Hydrolysis of terminal non-reducing alpha-L-arabinofuranoside residues in alpha-L-arabinosides.</text>
        <dbReference type="EC" id="3.2.1.55"/>
    </reaction>
</comment>
<dbReference type="InterPro" id="IPR003599">
    <property type="entry name" value="Ig_sub"/>
</dbReference>
<protein>
    <recommendedName>
        <fullName evidence="3">non-reducing end alpha-L-arabinofuranosidase</fullName>
        <ecNumber evidence="3">3.2.1.55</ecNumber>
    </recommendedName>
</protein>
<evidence type="ECO:0000256" key="2">
    <source>
        <dbReference type="ARBA" id="ARBA00004613"/>
    </source>
</evidence>
<dbReference type="PANTHER" id="PTHR40631">
    <property type="entry name" value="ALPHA-L-ARABINOFURANOSIDASE AXHA-2-RELATED"/>
    <property type="match status" value="1"/>
</dbReference>
<dbReference type="CDD" id="cd00096">
    <property type="entry name" value="Ig"/>
    <property type="match status" value="1"/>
</dbReference>
<dbReference type="SUPFAM" id="SSF51445">
    <property type="entry name" value="(Trans)glycosidases"/>
    <property type="match status" value="1"/>
</dbReference>
<dbReference type="EMBL" id="CP001032">
    <property type="protein sequence ID" value="ACB73617.1"/>
    <property type="molecule type" value="Genomic_DNA"/>
</dbReference>
<dbReference type="Proteomes" id="UP000007013">
    <property type="component" value="Chromosome"/>
</dbReference>
<dbReference type="STRING" id="452637.Oter_0327"/>
<dbReference type="OrthoDB" id="9815425at2"/>
<evidence type="ECO:0000256" key="1">
    <source>
        <dbReference type="ARBA" id="ARBA00001462"/>
    </source>
</evidence>
<comment type="subcellular location">
    <subcellularLocation>
        <location evidence="2">Secreted</location>
    </subcellularLocation>
</comment>
<dbReference type="HOGENOM" id="CLU_268613_0_0_0"/>
<evidence type="ECO:0000313" key="10">
    <source>
        <dbReference type="Proteomes" id="UP000007013"/>
    </source>
</evidence>
<evidence type="ECO:0000313" key="9">
    <source>
        <dbReference type="EMBL" id="ACB73617.1"/>
    </source>
</evidence>
<dbReference type="EC" id="3.2.1.55" evidence="3"/>
<dbReference type="Gene3D" id="2.60.40.10">
    <property type="entry name" value="Immunoglobulins"/>
    <property type="match status" value="1"/>
</dbReference>
<evidence type="ECO:0000256" key="7">
    <source>
        <dbReference type="ARBA" id="ARBA00023295"/>
    </source>
</evidence>
<dbReference type="InterPro" id="IPR023296">
    <property type="entry name" value="Glyco_hydro_beta-prop_sf"/>
</dbReference>
<keyword evidence="5" id="KW-0732">Signal</keyword>
<dbReference type="AlphaFoldDB" id="B1ZQD7"/>
<name>B1ZQD7_OPITP</name>
<dbReference type="PANTHER" id="PTHR40631:SF2">
    <property type="entry name" value="ALPHA-L-ARABINOFURANOSIDASE"/>
    <property type="match status" value="1"/>
</dbReference>
<gene>
    <name evidence="9" type="ordered locus">Oter_0327</name>
</gene>
<accession>B1ZQD7</accession>
<keyword evidence="7 9" id="KW-0326">Glycosidase</keyword>
<organism evidence="9 10">
    <name type="scientific">Opitutus terrae (strain DSM 11246 / JCM 15787 / PB90-1)</name>
    <dbReference type="NCBI Taxonomy" id="452637"/>
    <lineage>
        <taxon>Bacteria</taxon>
        <taxon>Pseudomonadati</taxon>
        <taxon>Verrucomicrobiota</taxon>
        <taxon>Opitutia</taxon>
        <taxon>Opitutales</taxon>
        <taxon>Opitutaceae</taxon>
        <taxon>Opitutus</taxon>
    </lineage>
</organism>
<dbReference type="InterPro" id="IPR036179">
    <property type="entry name" value="Ig-like_dom_sf"/>
</dbReference>
<dbReference type="InterPro" id="IPR013783">
    <property type="entry name" value="Ig-like_fold"/>
</dbReference>
<dbReference type="PROSITE" id="PS50835">
    <property type="entry name" value="IG_LIKE"/>
    <property type="match status" value="1"/>
</dbReference>
<dbReference type="InterPro" id="IPR017853">
    <property type="entry name" value="GH"/>
</dbReference>
<feature type="domain" description="Ig-like" evidence="8">
    <location>
        <begin position="351"/>
        <end position="434"/>
    </location>
</feature>
<dbReference type="SUPFAM" id="SSF48726">
    <property type="entry name" value="Immunoglobulin"/>
    <property type="match status" value="1"/>
</dbReference>
<keyword evidence="4" id="KW-0964">Secreted</keyword>
<dbReference type="eggNOG" id="COG3507">
    <property type="taxonomic scope" value="Bacteria"/>
</dbReference>
<evidence type="ECO:0000259" key="8">
    <source>
        <dbReference type="PROSITE" id="PS50835"/>
    </source>
</evidence>
<dbReference type="GO" id="GO:0005576">
    <property type="term" value="C:extracellular region"/>
    <property type="evidence" value="ECO:0007669"/>
    <property type="project" value="UniProtKB-SubCell"/>
</dbReference>
<evidence type="ECO:0000256" key="5">
    <source>
        <dbReference type="ARBA" id="ARBA00022729"/>
    </source>
</evidence>
<keyword evidence="6 9" id="KW-0378">Hydrolase</keyword>
<dbReference type="KEGG" id="ote:Oter_0327"/>
<evidence type="ECO:0000256" key="6">
    <source>
        <dbReference type="ARBA" id="ARBA00022801"/>
    </source>
</evidence>
<dbReference type="SMART" id="SM00409">
    <property type="entry name" value="IG"/>
    <property type="match status" value="1"/>
</dbReference>
<evidence type="ECO:0000256" key="4">
    <source>
        <dbReference type="ARBA" id="ARBA00022525"/>
    </source>
</evidence>
<dbReference type="RefSeq" id="WP_012373155.1">
    <property type="nucleotide sequence ID" value="NC_010571.1"/>
</dbReference>
<dbReference type="CDD" id="cd08987">
    <property type="entry name" value="GH62"/>
    <property type="match status" value="1"/>
</dbReference>
<dbReference type="SUPFAM" id="SSF75005">
    <property type="entry name" value="Arabinanase/levansucrase/invertase"/>
    <property type="match status" value="1"/>
</dbReference>
<dbReference type="InterPro" id="IPR005193">
    <property type="entry name" value="GH62_arabinosidase"/>
</dbReference>
<dbReference type="Pfam" id="PF03664">
    <property type="entry name" value="Glyco_hydro_62"/>
    <property type="match status" value="1"/>
</dbReference>
<dbReference type="GO" id="GO:0046373">
    <property type="term" value="P:L-arabinose metabolic process"/>
    <property type="evidence" value="ECO:0007669"/>
    <property type="project" value="InterPro"/>
</dbReference>
<proteinExistence type="predicted"/>
<dbReference type="GO" id="GO:0046556">
    <property type="term" value="F:alpha-L-arabinofuranosidase activity"/>
    <property type="evidence" value="ECO:0007669"/>
    <property type="project" value="UniProtKB-EC"/>
</dbReference>
<dbReference type="Gene3D" id="2.115.10.20">
    <property type="entry name" value="Glycosyl hydrolase domain, family 43"/>
    <property type="match status" value="1"/>
</dbReference>